<evidence type="ECO:0000313" key="1">
    <source>
        <dbReference type="EMBL" id="VDO95278.1"/>
    </source>
</evidence>
<gene>
    <name evidence="1" type="ORF">SMRZ_LOCUS11430</name>
</gene>
<dbReference type="PANTHER" id="PTHR23227:SF67">
    <property type="entry name" value="CRANIOFACIAL DEVELOPMENT PROTEIN 2-LIKE"/>
    <property type="match status" value="1"/>
</dbReference>
<dbReference type="GO" id="GO:0003824">
    <property type="term" value="F:catalytic activity"/>
    <property type="evidence" value="ECO:0007669"/>
    <property type="project" value="InterPro"/>
</dbReference>
<accession>A0A183M5V5</accession>
<dbReference type="CDD" id="cd09076">
    <property type="entry name" value="L1-EN"/>
    <property type="match status" value="1"/>
</dbReference>
<proteinExistence type="predicted"/>
<sequence length="349" mass="39868">MWKSGKTSQMATEMARYNVAVLVIGKTHWTQAGQQGLATGEMLLYSGHEKGNAPHTQVFDLMLSKVARHALVGWESHGFRIIIASFKTKKEWFTMNIIQCYASTNGSNDDIKDQFYERLQSIIEKCPRKDLTILMGDLNAKVGIDNTGYEDIMGRHGLGERNKNGERFANLCASNKLVIGGTIFPHKRIHKATWISPNHTTENQIDHYICINKKFRRTLEDVRTRIGADVASDHQLVVVNLKLKLKENWTSEQTALHRFNTAFLRDTDKLNEFKIALNNRFQALQDLLKEEETTMEDNLKGIKEALIATCQEVLSLEKHHHKEWISIETLDKKKHVEEPATTSEKAVIK</sequence>
<dbReference type="EMBL" id="UZAI01006408">
    <property type="protein sequence ID" value="VDO95278.1"/>
    <property type="molecule type" value="Genomic_DNA"/>
</dbReference>
<dbReference type="AlphaFoldDB" id="A0A183M5V5"/>
<evidence type="ECO:0000313" key="2">
    <source>
        <dbReference type="Proteomes" id="UP000277204"/>
    </source>
</evidence>
<dbReference type="Gene3D" id="3.60.10.10">
    <property type="entry name" value="Endonuclease/exonuclease/phosphatase"/>
    <property type="match status" value="1"/>
</dbReference>
<dbReference type="Proteomes" id="UP000277204">
    <property type="component" value="Unassembled WGS sequence"/>
</dbReference>
<reference evidence="1 2" key="1">
    <citation type="submission" date="2018-11" db="EMBL/GenBank/DDBJ databases">
        <authorList>
            <consortium name="Pathogen Informatics"/>
        </authorList>
    </citation>
    <scope>NUCLEOTIDE SEQUENCE [LARGE SCALE GENOMIC DNA]</scope>
    <source>
        <strain evidence="1 2">Zambia</strain>
    </source>
</reference>
<dbReference type="InterPro" id="IPR027124">
    <property type="entry name" value="Swc5/CFDP1/2"/>
</dbReference>
<protein>
    <submittedName>
        <fullName evidence="1">Uncharacterized protein</fullName>
    </submittedName>
</protein>
<dbReference type="SUPFAM" id="SSF56219">
    <property type="entry name" value="DNase I-like"/>
    <property type="match status" value="1"/>
</dbReference>
<dbReference type="STRING" id="48269.A0A183M5V5"/>
<organism evidence="1 2">
    <name type="scientific">Schistosoma margrebowiei</name>
    <dbReference type="NCBI Taxonomy" id="48269"/>
    <lineage>
        <taxon>Eukaryota</taxon>
        <taxon>Metazoa</taxon>
        <taxon>Spiralia</taxon>
        <taxon>Lophotrochozoa</taxon>
        <taxon>Platyhelminthes</taxon>
        <taxon>Trematoda</taxon>
        <taxon>Digenea</taxon>
        <taxon>Strigeidida</taxon>
        <taxon>Schistosomatoidea</taxon>
        <taxon>Schistosomatidae</taxon>
        <taxon>Schistosoma</taxon>
    </lineage>
</organism>
<name>A0A183M5V5_9TREM</name>
<keyword evidence="2" id="KW-1185">Reference proteome</keyword>
<dbReference type="PANTHER" id="PTHR23227">
    <property type="entry name" value="BUCENTAUR RELATED"/>
    <property type="match status" value="1"/>
</dbReference>
<dbReference type="InterPro" id="IPR036691">
    <property type="entry name" value="Endo/exonu/phosph_ase_sf"/>
</dbReference>